<dbReference type="InterPro" id="IPR015915">
    <property type="entry name" value="Kelch-typ_b-propeller"/>
</dbReference>
<dbReference type="SUPFAM" id="SSF117281">
    <property type="entry name" value="Kelch motif"/>
    <property type="match status" value="1"/>
</dbReference>
<keyword evidence="5" id="KW-1123">Modulation of host E3 ubiquitin ligases by virus</keyword>
<dbReference type="SMART" id="SM00875">
    <property type="entry name" value="BACK"/>
    <property type="match status" value="1"/>
</dbReference>
<keyword evidence="6" id="KW-0945">Host-virus interaction</keyword>
<keyword evidence="10" id="KW-1035">Host cytoplasm</keyword>
<comment type="subunit">
    <text evidence="3">Interacts (via BTB domain) with host CUL3.</text>
</comment>
<protein>
    <submittedName>
        <fullName evidence="11">Kelch-like protein</fullName>
    </submittedName>
</protein>
<dbReference type="SMART" id="SM00612">
    <property type="entry name" value="Kelch"/>
    <property type="match status" value="4"/>
</dbReference>
<dbReference type="GO" id="GO:0039648">
    <property type="term" value="P:symbiont-mediated perturbation of host ubiquitin-like protein modification"/>
    <property type="evidence" value="ECO:0007669"/>
    <property type="project" value="UniProtKB-KW"/>
</dbReference>
<name>A0A0G3G4N1_RACVI</name>
<evidence type="ECO:0000313" key="11">
    <source>
        <dbReference type="EMBL" id="AKJ93816.1"/>
    </source>
</evidence>
<dbReference type="OrthoDB" id="3226at10239"/>
<reference evidence="11 12" key="1">
    <citation type="journal article" date="2015" name="J. Gen. Virol.">
        <title>Genome sequence and comparative virulence of raccoonpox virus: the first North American poxvirus sequence.</title>
        <authorList>
            <person name="Fleischauer C."/>
            <person name="Upton C."/>
            <person name="Victoria J."/>
            <person name="Jones G.J."/>
            <person name="Roper R.L."/>
        </authorList>
    </citation>
    <scope>NUCLEOTIDE SEQUENCE [LARGE SCALE GENOMIC DNA]</scope>
    <source>
        <strain evidence="11 12">Herman</strain>
    </source>
</reference>
<keyword evidence="4" id="KW-0880">Kelch repeat</keyword>
<dbReference type="PANTHER" id="PTHR45632">
    <property type="entry name" value="LD33804P"/>
    <property type="match status" value="1"/>
</dbReference>
<evidence type="ECO:0000256" key="2">
    <source>
        <dbReference type="ARBA" id="ARBA00004192"/>
    </source>
</evidence>
<dbReference type="GO" id="GO:0030430">
    <property type="term" value="C:host cell cytoplasm"/>
    <property type="evidence" value="ECO:0007669"/>
    <property type="project" value="UniProtKB-SubCell"/>
</dbReference>
<evidence type="ECO:0000256" key="10">
    <source>
        <dbReference type="ARBA" id="ARBA00023200"/>
    </source>
</evidence>
<dbReference type="SMART" id="SM00225">
    <property type="entry name" value="BTB"/>
    <property type="match status" value="1"/>
</dbReference>
<dbReference type="Gene3D" id="3.30.710.10">
    <property type="entry name" value="Potassium Channel Kv1.1, Chain A"/>
    <property type="match status" value="1"/>
</dbReference>
<dbReference type="Pfam" id="PF24681">
    <property type="entry name" value="Kelch_KLHDC2_KLHL20_DRC7"/>
    <property type="match status" value="1"/>
</dbReference>
<keyword evidence="12" id="KW-1185">Reference proteome</keyword>
<dbReference type="InterPro" id="IPR000210">
    <property type="entry name" value="BTB/POZ_dom"/>
</dbReference>
<evidence type="ECO:0000256" key="1">
    <source>
        <dbReference type="ARBA" id="ARBA00003454"/>
    </source>
</evidence>
<dbReference type="Proteomes" id="UP000101745">
    <property type="component" value="Segment"/>
</dbReference>
<comment type="function">
    <text evidence="1">Probable substrate-specific adapter of CUL3-containing E3 ubiquitin-protein ligases which mediate the ubiquitination and subsequent proteasomal degradation of host target proteins.</text>
</comment>
<dbReference type="RefSeq" id="YP_009143495.1">
    <property type="nucleotide sequence ID" value="NC_027213.1"/>
</dbReference>
<evidence type="ECO:0000313" key="12">
    <source>
        <dbReference type="Proteomes" id="UP000101745"/>
    </source>
</evidence>
<sequence length="501" mass="57596">MDSITITVGQSVISSNVHKLVNKSSYFAEILKCGDATNNIILYDFQEDIITRVMQFINTDIIKIKNIKDAESMIHHSRQLGIESLINECQIYLLRVLSIHNCLEIYRITNINSLSYIYNDVRNFILDNILLIYTDPDFTYLPKYIIIDLLSDDNLNVFNEDNVVKIIYTYISTDIYKDISDILPVIRWNHLSPEWLTDMEWKLGNVDKTIIHKKRFYCGIITVNYNSDKGLMIISKHGSDLETEFMFSIKTDVVDKFETIYFNKKIYIIGGVKRTGKASNQVLSVDVSTKRLTIEPSLNDKRIGAAATVVNGRIYVIGGRDGSNYLNTVESWKPTDCTWRYEIPINYKRSNASAVSVNNTIFVTGGLYINDYNNTIVINNMEKLDICEDKQWSIIDMPMARVYHGIESTFGMLYLAGGLSVTKQYGNLEKSNEISCYNPRTNKWFDISYTIYKRSMSSLCKLNNVFYVFSKDIGYVEKYDGAWKLVHDGIPAIRAFSTSPY</sequence>
<keyword evidence="8" id="KW-0677">Repeat</keyword>
<dbReference type="Gene3D" id="1.25.40.420">
    <property type="match status" value="1"/>
</dbReference>
<evidence type="ECO:0000256" key="8">
    <source>
        <dbReference type="ARBA" id="ARBA00022737"/>
    </source>
</evidence>
<dbReference type="InterPro" id="IPR011333">
    <property type="entry name" value="SKP1/BTB/POZ_sf"/>
</dbReference>
<evidence type="ECO:0000256" key="9">
    <source>
        <dbReference type="ARBA" id="ARBA00022786"/>
    </source>
</evidence>
<evidence type="ECO:0000256" key="3">
    <source>
        <dbReference type="ARBA" id="ARBA00011677"/>
    </source>
</evidence>
<organism evidence="11 12">
    <name type="scientific">Raccoon poxvirus</name>
    <name type="common">RCN</name>
    <dbReference type="NCBI Taxonomy" id="10256"/>
    <lineage>
        <taxon>Viruses</taxon>
        <taxon>Varidnaviria</taxon>
        <taxon>Bamfordvirae</taxon>
        <taxon>Nucleocytoviricota</taxon>
        <taxon>Pokkesviricetes</taxon>
        <taxon>Chitovirales</taxon>
        <taxon>Poxviridae</taxon>
        <taxon>Chordopoxvirinae</taxon>
        <taxon>Orthopoxvirus</taxon>
        <taxon>Orthopoxvirus raccoonpox</taxon>
    </lineage>
</organism>
<dbReference type="InterPro" id="IPR006652">
    <property type="entry name" value="Kelch_1"/>
</dbReference>
<proteinExistence type="predicted"/>
<gene>
    <name evidence="11" type="ORF">RCNV-Herman-183</name>
</gene>
<dbReference type="GeneID" id="24528217"/>
<dbReference type="EMBL" id="KP143769">
    <property type="protein sequence ID" value="AKJ93816.1"/>
    <property type="molecule type" value="Genomic_DNA"/>
</dbReference>
<comment type="subcellular location">
    <subcellularLocation>
        <location evidence="2">Host cytoplasm</location>
    </subcellularLocation>
</comment>
<evidence type="ECO:0000256" key="5">
    <source>
        <dbReference type="ARBA" id="ARBA00022489"/>
    </source>
</evidence>
<dbReference type="SUPFAM" id="SSF54695">
    <property type="entry name" value="POZ domain"/>
    <property type="match status" value="1"/>
</dbReference>
<dbReference type="PANTHER" id="PTHR45632:SF3">
    <property type="entry name" value="KELCH-LIKE PROTEIN 32"/>
    <property type="match status" value="1"/>
</dbReference>
<dbReference type="Pfam" id="PF07707">
    <property type="entry name" value="BACK"/>
    <property type="match status" value="1"/>
</dbReference>
<dbReference type="Gene3D" id="2.120.10.80">
    <property type="entry name" value="Kelch-type beta propeller"/>
    <property type="match status" value="1"/>
</dbReference>
<dbReference type="KEGG" id="vg:24528217"/>
<dbReference type="Pfam" id="PF00651">
    <property type="entry name" value="BTB"/>
    <property type="match status" value="1"/>
</dbReference>
<evidence type="ECO:0000256" key="6">
    <source>
        <dbReference type="ARBA" id="ARBA00022581"/>
    </source>
</evidence>
<keyword evidence="9" id="KW-0833">Ubl conjugation pathway</keyword>
<accession>A0A0G3G4N1</accession>
<evidence type="ECO:0000256" key="7">
    <source>
        <dbReference type="ARBA" id="ARBA00022662"/>
    </source>
</evidence>
<organismHost>
    <name type="scientific">Procyon lotor</name>
    <name type="common">Raccoon</name>
    <dbReference type="NCBI Taxonomy" id="9654"/>
</organismHost>
<evidence type="ECO:0000256" key="4">
    <source>
        <dbReference type="ARBA" id="ARBA00022441"/>
    </source>
</evidence>
<dbReference type="InterPro" id="IPR011705">
    <property type="entry name" value="BACK"/>
</dbReference>
<dbReference type="PROSITE" id="PS50097">
    <property type="entry name" value="BTB"/>
    <property type="match status" value="1"/>
</dbReference>
<keyword evidence="7" id="KW-1130">Modulation of host ubiquitin pathway by virus</keyword>